<evidence type="ECO:0000313" key="14">
    <source>
        <dbReference type="EMBL" id="SCQ79158.1"/>
    </source>
</evidence>
<keyword evidence="10" id="KW-0804">Transcription</keyword>
<comment type="similarity">
    <text evidence="2">Belongs to the Fur family.</text>
</comment>
<feature type="binding site" evidence="12">
    <location>
        <position position="151"/>
    </location>
    <ligand>
        <name>Fe cation</name>
        <dbReference type="ChEBI" id="CHEBI:24875"/>
    </ligand>
</feature>
<dbReference type="GO" id="GO:0005829">
    <property type="term" value="C:cytosol"/>
    <property type="evidence" value="ECO:0007669"/>
    <property type="project" value="TreeGrafter"/>
</dbReference>
<dbReference type="Gene3D" id="3.30.1490.190">
    <property type="match status" value="1"/>
</dbReference>
<evidence type="ECO:0000256" key="12">
    <source>
        <dbReference type="PIRSR" id="PIRSR602481-2"/>
    </source>
</evidence>
<gene>
    <name evidence="14" type="ORF">PFR_JS23_1312</name>
</gene>
<keyword evidence="6 11" id="KW-0479">Metal-binding</keyword>
<evidence type="ECO:0000256" key="8">
    <source>
        <dbReference type="ARBA" id="ARBA00023015"/>
    </source>
</evidence>
<dbReference type="Gene3D" id="1.10.10.10">
    <property type="entry name" value="Winged helix-like DNA-binding domain superfamily/Winged helix DNA-binding domain"/>
    <property type="match status" value="1"/>
</dbReference>
<comment type="cofactor">
    <cofactor evidence="11">
        <name>Zn(2+)</name>
        <dbReference type="ChEBI" id="CHEBI:29105"/>
    </cofactor>
    <text evidence="11">Binds 1 zinc ion per subunit.</text>
</comment>
<comment type="cofactor">
    <cofactor evidence="12">
        <name>Mn(2+)</name>
        <dbReference type="ChEBI" id="CHEBI:29035"/>
    </cofactor>
    <cofactor evidence="12">
        <name>Fe(2+)</name>
        <dbReference type="ChEBI" id="CHEBI:29033"/>
    </cofactor>
    <text evidence="12">Binds 1 Mn(2+) or Fe(2+) ion per subunit.</text>
</comment>
<sequence>MPHMEIISMNTERDPGPEQETTPAAPRSTMGREEAPRPRPRQTKQRQLISRMLENQSRFRTAQQLHADLRAAGDSASLATVYRVLQSLAEHGEVDTWRTPGGELAFRHCSPTHHHHLICYRCGRTVEIDAGPAEQWASRVAAENGFIHAEHQVEVYGLCPQCAAEIGEGH</sequence>
<dbReference type="SUPFAM" id="SSF46785">
    <property type="entry name" value="Winged helix' DNA-binding domain"/>
    <property type="match status" value="1"/>
</dbReference>
<feature type="binding site" evidence="11">
    <location>
        <position position="159"/>
    </location>
    <ligand>
        <name>Zn(2+)</name>
        <dbReference type="ChEBI" id="CHEBI:29105"/>
    </ligand>
</feature>
<dbReference type="AlphaFoldDB" id="A0A0A8QT01"/>
<dbReference type="InterPro" id="IPR036388">
    <property type="entry name" value="WH-like_DNA-bd_sf"/>
</dbReference>
<keyword evidence="8" id="KW-0805">Transcription regulation</keyword>
<keyword evidence="12" id="KW-0408">Iron</keyword>
<evidence type="ECO:0000256" key="6">
    <source>
        <dbReference type="ARBA" id="ARBA00022723"/>
    </source>
</evidence>
<organism evidence="14 15">
    <name type="scientific">Propionibacterium freudenreichii</name>
    <dbReference type="NCBI Taxonomy" id="1744"/>
    <lineage>
        <taxon>Bacteria</taxon>
        <taxon>Bacillati</taxon>
        <taxon>Actinomycetota</taxon>
        <taxon>Actinomycetes</taxon>
        <taxon>Propionibacteriales</taxon>
        <taxon>Propionibacteriaceae</taxon>
        <taxon>Propionibacterium</taxon>
    </lineage>
</organism>
<evidence type="ECO:0000256" key="10">
    <source>
        <dbReference type="ARBA" id="ARBA00023163"/>
    </source>
</evidence>
<proteinExistence type="inferred from homology"/>
<evidence type="ECO:0000256" key="13">
    <source>
        <dbReference type="SAM" id="MobiDB-lite"/>
    </source>
</evidence>
<keyword evidence="9" id="KW-0238">DNA-binding</keyword>
<evidence type="ECO:0000256" key="11">
    <source>
        <dbReference type="PIRSR" id="PIRSR602481-1"/>
    </source>
</evidence>
<comment type="subcellular location">
    <subcellularLocation>
        <location evidence="1">Cytoplasm</location>
    </subcellularLocation>
</comment>
<comment type="subunit">
    <text evidence="3">Homodimer.</text>
</comment>
<evidence type="ECO:0000256" key="3">
    <source>
        <dbReference type="ARBA" id="ARBA00011738"/>
    </source>
</evidence>
<dbReference type="InterPro" id="IPR043135">
    <property type="entry name" value="Fur_C"/>
</dbReference>
<feature type="binding site" evidence="12">
    <location>
        <position position="134"/>
    </location>
    <ligand>
        <name>Fe cation</name>
        <dbReference type="ChEBI" id="CHEBI:24875"/>
    </ligand>
</feature>
<keyword evidence="5" id="KW-0678">Repressor</keyword>
<dbReference type="GO" id="GO:0000976">
    <property type="term" value="F:transcription cis-regulatory region binding"/>
    <property type="evidence" value="ECO:0007669"/>
    <property type="project" value="TreeGrafter"/>
</dbReference>
<dbReference type="Proteomes" id="UP000250080">
    <property type="component" value="Chromosome I"/>
</dbReference>
<dbReference type="InterPro" id="IPR036390">
    <property type="entry name" value="WH_DNA-bd_sf"/>
</dbReference>
<feature type="binding site" evidence="11">
    <location>
        <position position="162"/>
    </location>
    <ligand>
        <name>Zn(2+)</name>
        <dbReference type="ChEBI" id="CHEBI:29105"/>
    </ligand>
</feature>
<dbReference type="Pfam" id="PF01475">
    <property type="entry name" value="FUR"/>
    <property type="match status" value="1"/>
</dbReference>
<dbReference type="GO" id="GO:0008270">
    <property type="term" value="F:zinc ion binding"/>
    <property type="evidence" value="ECO:0007669"/>
    <property type="project" value="TreeGrafter"/>
</dbReference>
<reference evidence="14 15" key="1">
    <citation type="submission" date="2016-09" db="EMBL/GenBank/DDBJ databases">
        <authorList>
            <person name="Laine KS P."/>
        </authorList>
    </citation>
    <scope>NUCLEOTIDE SEQUENCE [LARGE SCALE GENOMIC DNA]</scope>
    <source>
        <strain evidence="14">PFRJS-23</strain>
    </source>
</reference>
<name>A0A0A8QT01_9ACTN</name>
<dbReference type="PANTHER" id="PTHR33202:SF2">
    <property type="entry name" value="FERRIC UPTAKE REGULATION PROTEIN"/>
    <property type="match status" value="1"/>
</dbReference>
<dbReference type="GO" id="GO:0003700">
    <property type="term" value="F:DNA-binding transcription factor activity"/>
    <property type="evidence" value="ECO:0007669"/>
    <property type="project" value="InterPro"/>
</dbReference>
<dbReference type="GO" id="GO:0045892">
    <property type="term" value="P:negative regulation of DNA-templated transcription"/>
    <property type="evidence" value="ECO:0007669"/>
    <property type="project" value="TreeGrafter"/>
</dbReference>
<evidence type="ECO:0000256" key="2">
    <source>
        <dbReference type="ARBA" id="ARBA00007957"/>
    </source>
</evidence>
<dbReference type="CDD" id="cd07153">
    <property type="entry name" value="Fur_like"/>
    <property type="match status" value="1"/>
</dbReference>
<feature type="binding site" evidence="12">
    <location>
        <position position="113"/>
    </location>
    <ligand>
        <name>Fe cation</name>
        <dbReference type="ChEBI" id="CHEBI:24875"/>
    </ligand>
</feature>
<accession>A0A0A8QT01</accession>
<evidence type="ECO:0000256" key="5">
    <source>
        <dbReference type="ARBA" id="ARBA00022491"/>
    </source>
</evidence>
<feature type="binding site" evidence="11">
    <location>
        <position position="119"/>
    </location>
    <ligand>
        <name>Zn(2+)</name>
        <dbReference type="ChEBI" id="CHEBI:29105"/>
    </ligand>
</feature>
<evidence type="ECO:0000256" key="1">
    <source>
        <dbReference type="ARBA" id="ARBA00004496"/>
    </source>
</evidence>
<dbReference type="InterPro" id="IPR002481">
    <property type="entry name" value="FUR"/>
</dbReference>
<evidence type="ECO:0000313" key="15">
    <source>
        <dbReference type="Proteomes" id="UP000250080"/>
    </source>
</evidence>
<evidence type="ECO:0000256" key="9">
    <source>
        <dbReference type="ARBA" id="ARBA00023125"/>
    </source>
</evidence>
<feature type="binding site" evidence="11">
    <location>
        <position position="122"/>
    </location>
    <ligand>
        <name>Zn(2+)</name>
        <dbReference type="ChEBI" id="CHEBI:29105"/>
    </ligand>
</feature>
<dbReference type="EMBL" id="LT618793">
    <property type="protein sequence ID" value="SCQ79158.1"/>
    <property type="molecule type" value="Genomic_DNA"/>
</dbReference>
<feature type="region of interest" description="Disordered" evidence="13">
    <location>
        <begin position="1"/>
        <end position="45"/>
    </location>
</feature>
<dbReference type="OrthoDB" id="8659436at2"/>
<dbReference type="PANTHER" id="PTHR33202">
    <property type="entry name" value="ZINC UPTAKE REGULATION PROTEIN"/>
    <property type="match status" value="1"/>
</dbReference>
<dbReference type="GO" id="GO:1900376">
    <property type="term" value="P:regulation of secondary metabolite biosynthetic process"/>
    <property type="evidence" value="ECO:0007669"/>
    <property type="project" value="TreeGrafter"/>
</dbReference>
<evidence type="ECO:0000256" key="4">
    <source>
        <dbReference type="ARBA" id="ARBA00022490"/>
    </source>
</evidence>
<protein>
    <submittedName>
        <fullName evidence="14">Fe(3 ) uptake regulation protein</fullName>
    </submittedName>
</protein>
<keyword evidence="4" id="KW-0963">Cytoplasm</keyword>
<keyword evidence="7 11" id="KW-0862">Zinc</keyword>
<evidence type="ECO:0000256" key="7">
    <source>
        <dbReference type="ARBA" id="ARBA00022833"/>
    </source>
</evidence>